<dbReference type="EMBL" id="DSTX01000013">
    <property type="protein sequence ID" value="HFK21108.1"/>
    <property type="molecule type" value="Genomic_DNA"/>
</dbReference>
<dbReference type="Gene3D" id="3.10.105.10">
    <property type="entry name" value="Dipeptide-binding Protein, Domain 3"/>
    <property type="match status" value="2"/>
</dbReference>
<feature type="coiled-coil region" evidence="4">
    <location>
        <begin position="748"/>
        <end position="775"/>
    </location>
</feature>
<gene>
    <name evidence="7" type="ORF">ENS19_07540</name>
</gene>
<dbReference type="InterPro" id="IPR039424">
    <property type="entry name" value="SBP_5"/>
</dbReference>
<dbReference type="Gene3D" id="3.40.190.10">
    <property type="entry name" value="Periplasmic binding protein-like II"/>
    <property type="match status" value="1"/>
</dbReference>
<keyword evidence="5" id="KW-0812">Transmembrane</keyword>
<organism evidence="7">
    <name type="scientific">Candidatus Methanomethylicus mesodigestus</name>
    <dbReference type="NCBI Taxonomy" id="1867258"/>
    <lineage>
        <taxon>Archaea</taxon>
        <taxon>Thermoproteota</taxon>
        <taxon>Methanosuratincolia</taxon>
        <taxon>Candidatus Methanomethylicales</taxon>
        <taxon>Candidatus Methanomethylicaceae</taxon>
        <taxon>Candidatus Methanomethylicus</taxon>
    </lineage>
</organism>
<evidence type="ECO:0000256" key="2">
    <source>
        <dbReference type="ARBA" id="ARBA00022448"/>
    </source>
</evidence>
<dbReference type="InterPro" id="IPR000914">
    <property type="entry name" value="SBP_5_dom"/>
</dbReference>
<comment type="caution">
    <text evidence="7">The sequence shown here is derived from an EMBL/GenBank/DDBJ whole genome shotgun (WGS) entry which is preliminary data.</text>
</comment>
<dbReference type="PANTHER" id="PTHR30290">
    <property type="entry name" value="PERIPLASMIC BINDING COMPONENT OF ABC TRANSPORTER"/>
    <property type="match status" value="1"/>
</dbReference>
<name>A0A7C3F2S4_9CREN</name>
<dbReference type="SUPFAM" id="SSF53850">
    <property type="entry name" value="Periplasmic binding protein-like II"/>
    <property type="match status" value="2"/>
</dbReference>
<evidence type="ECO:0000259" key="6">
    <source>
        <dbReference type="Pfam" id="PF00496"/>
    </source>
</evidence>
<evidence type="ECO:0000256" key="1">
    <source>
        <dbReference type="ARBA" id="ARBA00005695"/>
    </source>
</evidence>
<evidence type="ECO:0000256" key="3">
    <source>
        <dbReference type="ARBA" id="ARBA00022729"/>
    </source>
</evidence>
<keyword evidence="4" id="KW-0175">Coiled coil</keyword>
<feature type="domain" description="Solute-binding protein family 5" evidence="6">
    <location>
        <begin position="256"/>
        <end position="620"/>
    </location>
</feature>
<dbReference type="Pfam" id="PF00496">
    <property type="entry name" value="SBP_bac_5"/>
    <property type="match status" value="1"/>
</dbReference>
<dbReference type="GO" id="GO:0015833">
    <property type="term" value="P:peptide transport"/>
    <property type="evidence" value="ECO:0007669"/>
    <property type="project" value="TreeGrafter"/>
</dbReference>
<evidence type="ECO:0000256" key="4">
    <source>
        <dbReference type="SAM" id="Coils"/>
    </source>
</evidence>
<protein>
    <recommendedName>
        <fullName evidence="6">Solute-binding protein family 5 domain-containing protein</fullName>
    </recommendedName>
</protein>
<evidence type="ECO:0000313" key="7">
    <source>
        <dbReference type="EMBL" id="HFK21108.1"/>
    </source>
</evidence>
<accession>A0A7C3F2S4</accession>
<keyword evidence="3" id="KW-0732">Signal</keyword>
<evidence type="ECO:0000256" key="5">
    <source>
        <dbReference type="SAM" id="Phobius"/>
    </source>
</evidence>
<dbReference type="PANTHER" id="PTHR30290:SF9">
    <property type="entry name" value="OLIGOPEPTIDE-BINDING PROTEIN APPA"/>
    <property type="match status" value="1"/>
</dbReference>
<keyword evidence="5" id="KW-1133">Transmembrane helix</keyword>
<proteinExistence type="inferred from homology"/>
<dbReference type="PROSITE" id="PS50194">
    <property type="entry name" value="FILAMIN_REPEAT"/>
    <property type="match status" value="1"/>
</dbReference>
<reference evidence="7" key="1">
    <citation type="journal article" date="2020" name="mSystems">
        <title>Genome- and Community-Level Interaction Insights into Carbon Utilization and Element Cycling Functions of Hydrothermarchaeota in Hydrothermal Sediment.</title>
        <authorList>
            <person name="Zhou Z."/>
            <person name="Liu Y."/>
            <person name="Xu W."/>
            <person name="Pan J."/>
            <person name="Luo Z.H."/>
            <person name="Li M."/>
        </authorList>
    </citation>
    <scope>NUCLEOTIDE SEQUENCE [LARGE SCALE GENOMIC DNA]</scope>
    <source>
        <strain evidence="7">SpSt-468</strain>
    </source>
</reference>
<comment type="similarity">
    <text evidence="1">Belongs to the bacterial solute-binding protein 5 family.</text>
</comment>
<sequence>MTNKKIFAIALLFVMLASFFAIAPPPVVQAADDGIFQITLVAPGSANLLRRQWGLIIANSFKSVGIDANMVFMGWGSVYDRILTPLPQNIGKIYNEGGWDALFIGWTPGSPSVPYAGTYQIYYGPNTPPGSNYYLWNNPESDALIGQFMTLGYTPEGITAFKNWQYVQFMDVPASQIFFQSAVFSTASGINMNGYEWIFDNIGPTPQYLSNAPSSVVLATTGELLDLNPPLSNSWYDTLVFNAIFDSMFWLNSDFEYVPAVALSYEVSNNGYTFTYHLRTDVVWHDGIAFNADDVLFSFLGYMHPATASQQAAYEIGYIGDDITFKWVNGTTTRLVVDLDAGEGYYPATTQTGTRAATIEAVDAYTVKITIADFGTFGKPAASFHPEGDGVALLPKHVLETVPFEDWKTHPFNSGVGTYQSNGQTFSGPMGTGPYKFVSYDPVGQIVHLTKNNAYWNKAALEGAGLFGVQNFYVRYIVEKDSAIAALKNNQVQMLDQNYQLQRDYQAGNLNFATNYVLQASGLQQLGYNMRHPVFGTGVATPLGQTNPARAAEAARYVRQAFDYLIPRQLIIDNLISGFGTAGSVHVNPLSPYFNTSITPREYNPTKAKELLAMAGYSVGVTPSGPTVLSSYLLGTPITFTGIFEIDPVAAFAEGGIVALLEMNTGGSTWTPVAQTIVNTGGYYSVSYTPTQTGNYSFRVKLTGVGAQTASVSAATGPTYPYDAITKKITPQTTPAQNVTVISVSQAITSTTNQVNSLTTQVNSLNAQLANAQNIAYAGVALAIIAIIIALAMGMRKK</sequence>
<keyword evidence="2" id="KW-0813">Transport</keyword>
<feature type="transmembrane region" description="Helical" evidence="5">
    <location>
        <begin position="775"/>
        <end position="795"/>
    </location>
</feature>
<dbReference type="InterPro" id="IPR017868">
    <property type="entry name" value="Filamin/ABP280_repeat-like"/>
</dbReference>
<dbReference type="AlphaFoldDB" id="A0A7C3F2S4"/>
<keyword evidence="5" id="KW-0472">Membrane</keyword>
<dbReference type="GO" id="GO:1904680">
    <property type="term" value="F:peptide transmembrane transporter activity"/>
    <property type="evidence" value="ECO:0007669"/>
    <property type="project" value="TreeGrafter"/>
</dbReference>